<accession>A0A174X677</accession>
<dbReference type="InterPro" id="IPR036291">
    <property type="entry name" value="NAD(P)-bd_dom_sf"/>
</dbReference>
<evidence type="ECO:0000259" key="4">
    <source>
        <dbReference type="Pfam" id="PF08338"/>
    </source>
</evidence>
<dbReference type="EMBL" id="CZBM01000018">
    <property type="protein sequence ID" value="CUQ51830.1"/>
    <property type="molecule type" value="Genomic_DNA"/>
</dbReference>
<dbReference type="InterPro" id="IPR002446">
    <property type="entry name" value="Lipocalin_bac"/>
</dbReference>
<reference evidence="5 8" key="1">
    <citation type="submission" date="2015-09" db="EMBL/GenBank/DDBJ databases">
        <authorList>
            <consortium name="Pathogen Informatics"/>
        </authorList>
    </citation>
    <scope>NUCLEOTIDE SEQUENCE [LARGE SCALE GENOMIC DNA]</scope>
    <source>
        <strain evidence="5 8">2789STDY5834948</strain>
    </source>
</reference>
<gene>
    <name evidence="5" type="ORF">ERS852560_03692</name>
    <name evidence="7" type="ORF">GKD54_06590</name>
    <name evidence="6" type="ORF">GKD58_04390</name>
</gene>
<proteinExistence type="inferred from homology"/>
<dbReference type="InterPro" id="IPR010099">
    <property type="entry name" value="SDR39U1"/>
</dbReference>
<evidence type="ECO:0000313" key="9">
    <source>
        <dbReference type="Proteomes" id="UP000450599"/>
    </source>
</evidence>
<dbReference type="Pfam" id="PF08212">
    <property type="entry name" value="Lipocalin_2"/>
    <property type="match status" value="1"/>
</dbReference>
<feature type="domain" description="NAD-dependent epimerase/dehydratase" evidence="2">
    <location>
        <begin position="3"/>
        <end position="202"/>
    </location>
</feature>
<evidence type="ECO:0000313" key="10">
    <source>
        <dbReference type="Proteomes" id="UP000471216"/>
    </source>
</evidence>
<evidence type="ECO:0000259" key="3">
    <source>
        <dbReference type="Pfam" id="PF08212"/>
    </source>
</evidence>
<dbReference type="SUPFAM" id="SSF50814">
    <property type="entry name" value="Lipocalins"/>
    <property type="match status" value="1"/>
</dbReference>
<dbReference type="PANTHER" id="PTHR11092:SF0">
    <property type="entry name" value="EPIMERASE FAMILY PROTEIN SDR39U1"/>
    <property type="match status" value="1"/>
</dbReference>
<name>A0A174X677_PARDI</name>
<dbReference type="RefSeq" id="WP_057329310.1">
    <property type="nucleotide sequence ID" value="NZ_CZBM01000018.1"/>
</dbReference>
<dbReference type="EMBL" id="WKMW01000003">
    <property type="protein sequence ID" value="MRY83517.1"/>
    <property type="molecule type" value="Genomic_DNA"/>
</dbReference>
<dbReference type="Proteomes" id="UP000450599">
    <property type="component" value="Unassembled WGS sequence"/>
</dbReference>
<evidence type="ECO:0000313" key="8">
    <source>
        <dbReference type="Proteomes" id="UP000095332"/>
    </source>
</evidence>
<feature type="domain" description="DUF1731" evidence="4">
    <location>
        <begin position="238"/>
        <end position="279"/>
    </location>
</feature>
<dbReference type="Pfam" id="PF01370">
    <property type="entry name" value="Epimerase"/>
    <property type="match status" value="1"/>
</dbReference>
<dbReference type="InterPro" id="IPR000566">
    <property type="entry name" value="Lipocln_cytosolic_FA-bd_dom"/>
</dbReference>
<dbReference type="InterPro" id="IPR012674">
    <property type="entry name" value="Calycin"/>
</dbReference>
<dbReference type="CDD" id="cd19438">
    <property type="entry name" value="lipocalin_Blc-like"/>
    <property type="match status" value="1"/>
</dbReference>
<dbReference type="InterPro" id="IPR047202">
    <property type="entry name" value="Lipocalin_Blc-like_dom"/>
</dbReference>
<dbReference type="NCBIfam" id="TIGR01777">
    <property type="entry name" value="yfcH"/>
    <property type="match status" value="1"/>
</dbReference>
<evidence type="ECO:0000313" key="6">
    <source>
        <dbReference type="EMBL" id="MRY83517.1"/>
    </source>
</evidence>
<evidence type="ECO:0000256" key="1">
    <source>
        <dbReference type="ARBA" id="ARBA00009353"/>
    </source>
</evidence>
<organism evidence="5 8">
    <name type="scientific">Parabacteroides distasonis</name>
    <dbReference type="NCBI Taxonomy" id="823"/>
    <lineage>
        <taxon>Bacteria</taxon>
        <taxon>Pseudomonadati</taxon>
        <taxon>Bacteroidota</taxon>
        <taxon>Bacteroidia</taxon>
        <taxon>Bacteroidales</taxon>
        <taxon>Tannerellaceae</taxon>
        <taxon>Parabacteroides</taxon>
    </lineage>
</organism>
<reference evidence="9 10" key="2">
    <citation type="journal article" date="2019" name="Nat. Med.">
        <title>A library of human gut bacterial isolates paired with longitudinal multiomics data enables mechanistic microbiome research.</title>
        <authorList>
            <person name="Poyet M."/>
            <person name="Groussin M."/>
            <person name="Gibbons S.M."/>
            <person name="Avila-Pacheco J."/>
            <person name="Jiang X."/>
            <person name="Kearney S.M."/>
            <person name="Perrotta A.R."/>
            <person name="Berdy B."/>
            <person name="Zhao S."/>
            <person name="Lieberman T.D."/>
            <person name="Swanson P.K."/>
            <person name="Smith M."/>
            <person name="Roesemann S."/>
            <person name="Alexander J.E."/>
            <person name="Rich S.A."/>
            <person name="Livny J."/>
            <person name="Vlamakis H."/>
            <person name="Clish C."/>
            <person name="Bullock K."/>
            <person name="Deik A."/>
            <person name="Scott J."/>
            <person name="Pierce K.A."/>
            <person name="Xavier R.J."/>
            <person name="Alm E.J."/>
        </authorList>
    </citation>
    <scope>NUCLEOTIDE SEQUENCE [LARGE SCALE GENOMIC DNA]</scope>
    <source>
        <strain evidence="7 10">BIOML-A10</strain>
        <strain evidence="6 9">BIOML-A11</strain>
    </source>
</reference>
<dbReference type="Pfam" id="PF08338">
    <property type="entry name" value="DUF1731"/>
    <property type="match status" value="1"/>
</dbReference>
<protein>
    <submittedName>
        <fullName evidence="5">Epimerase family protein SA0724</fullName>
    </submittedName>
    <submittedName>
        <fullName evidence="6">TIGR01777 family protein</fullName>
    </submittedName>
</protein>
<dbReference type="Gene3D" id="3.40.50.720">
    <property type="entry name" value="NAD(P)-binding Rossmann-like Domain"/>
    <property type="match status" value="1"/>
</dbReference>
<dbReference type="PROSITE" id="PS00213">
    <property type="entry name" value="LIPOCALIN"/>
    <property type="match status" value="1"/>
</dbReference>
<comment type="similarity">
    <text evidence="1">Belongs to the NAD(P)-dependent epimerase/dehydratase family. SDR39U1 subfamily.</text>
</comment>
<dbReference type="InterPro" id="IPR013549">
    <property type="entry name" value="DUF1731"/>
</dbReference>
<dbReference type="InterPro" id="IPR022272">
    <property type="entry name" value="Lipocalin_CS"/>
</dbReference>
<sequence>MRIAISGASGYIGQHLSSFLEGKGYDVIPLGRDLFKEDCFDELCRCVESCEVVINLAGASINKRWTEAYKQELYDSRIYVTRQLVHAINTRRVKPELFISASAVGYYPAFGEYDEYHDYRGMDFLARLCGAWEEEASACSSDVRLVITRLGVVLSEDGGALKEMLRLQRLSRVSVVVGSGQQRFPWISLFDLCRSFGYIIRNRQMRGVVNLVSPDLITQKQLAHTLARADKIRWIIPLPEFFFRLKFGEGASFVTKGQTVHPTKLLESGFTYVYPTIEKLMNITDHHTVPELDVKRYMGRWYEIARYENHFERGMTDVTATYTLLPDGKIRVENEGYKGGVHKKATGRAKQPDPKNNPGKLKVAFFLWFYADYYILELDADYQYAVIGSSSDKYLWILSRERNLPEAVREDLLGKITERGYDISKLIS</sequence>
<evidence type="ECO:0000313" key="5">
    <source>
        <dbReference type="EMBL" id="CUQ51830.1"/>
    </source>
</evidence>
<dbReference type="Proteomes" id="UP000471216">
    <property type="component" value="Unassembled WGS sequence"/>
</dbReference>
<feature type="domain" description="Lipocalin/cytosolic fatty-acid binding" evidence="3">
    <location>
        <begin position="292"/>
        <end position="427"/>
    </location>
</feature>
<evidence type="ECO:0000259" key="2">
    <source>
        <dbReference type="Pfam" id="PF01370"/>
    </source>
</evidence>
<dbReference type="SUPFAM" id="SSF51735">
    <property type="entry name" value="NAD(P)-binding Rossmann-fold domains"/>
    <property type="match status" value="1"/>
</dbReference>
<dbReference type="EMBL" id="WKMX01000005">
    <property type="protein sequence ID" value="MRZ05893.1"/>
    <property type="molecule type" value="Genomic_DNA"/>
</dbReference>
<dbReference type="AlphaFoldDB" id="A0A174X677"/>
<dbReference type="Proteomes" id="UP000095332">
    <property type="component" value="Unassembled WGS sequence"/>
</dbReference>
<dbReference type="InterPro" id="IPR001509">
    <property type="entry name" value="Epimerase_deHydtase"/>
</dbReference>
<dbReference type="PRINTS" id="PR01171">
    <property type="entry name" value="BCTLIPOCALIN"/>
</dbReference>
<dbReference type="PANTHER" id="PTHR11092">
    <property type="entry name" value="SUGAR NUCLEOTIDE EPIMERASE RELATED"/>
    <property type="match status" value="1"/>
</dbReference>
<evidence type="ECO:0000313" key="7">
    <source>
        <dbReference type="EMBL" id="MRZ05893.1"/>
    </source>
</evidence>
<dbReference type="Gene3D" id="2.40.128.20">
    <property type="match status" value="1"/>
</dbReference>